<name>A0A6H9GAZ4_MICAE</name>
<dbReference type="AlphaFoldDB" id="A0A6H9GAZ4"/>
<accession>A0A6H9GAZ4</accession>
<sequence length="53" mass="5950">MTETPYQIVIDTNVILAGLLSNKGASYKLLTILNDQRFQINVSATLFLSTKKY</sequence>
<dbReference type="Pfam" id="PF13470">
    <property type="entry name" value="PIN_3"/>
    <property type="match status" value="1"/>
</dbReference>
<organism evidence="2 3">
    <name type="scientific">Microcystis aeruginosa NIES-3787</name>
    <dbReference type="NCBI Taxonomy" id="2517782"/>
    <lineage>
        <taxon>Bacteria</taxon>
        <taxon>Bacillati</taxon>
        <taxon>Cyanobacteriota</taxon>
        <taxon>Cyanophyceae</taxon>
        <taxon>Oscillatoriophycideae</taxon>
        <taxon>Chroococcales</taxon>
        <taxon>Microcystaceae</taxon>
        <taxon>Microcystis</taxon>
    </lineage>
</organism>
<gene>
    <name evidence="2" type="ORF">NIES3787_26540</name>
</gene>
<evidence type="ECO:0000313" key="2">
    <source>
        <dbReference type="EMBL" id="GCL46954.1"/>
    </source>
</evidence>
<dbReference type="Proteomes" id="UP000438874">
    <property type="component" value="Unassembled WGS sequence"/>
</dbReference>
<comment type="caution">
    <text evidence="2">The sequence shown here is derived from an EMBL/GenBank/DDBJ whole genome shotgun (WGS) entry which is preliminary data.</text>
</comment>
<dbReference type="InterPro" id="IPR002716">
    <property type="entry name" value="PIN_dom"/>
</dbReference>
<evidence type="ECO:0000259" key="1">
    <source>
        <dbReference type="Pfam" id="PF13470"/>
    </source>
</evidence>
<dbReference type="EMBL" id="BJCH01000029">
    <property type="protein sequence ID" value="GCL46954.1"/>
    <property type="molecule type" value="Genomic_DNA"/>
</dbReference>
<reference evidence="2 3" key="1">
    <citation type="submission" date="2019-02" db="EMBL/GenBank/DDBJ databases">
        <title>Draft genome sequence of Arthrospira platensis NIES-3787.</title>
        <authorList>
            <person name="Yamaguchi H."/>
            <person name="Suzuki S."/>
            <person name="Kawachi M."/>
        </authorList>
    </citation>
    <scope>NUCLEOTIDE SEQUENCE [LARGE SCALE GENOMIC DNA]</scope>
    <source>
        <strain evidence="2 3">NIES-3787</strain>
    </source>
</reference>
<proteinExistence type="predicted"/>
<feature type="domain" description="PIN" evidence="1">
    <location>
        <begin position="8"/>
        <end position="48"/>
    </location>
</feature>
<evidence type="ECO:0000313" key="3">
    <source>
        <dbReference type="Proteomes" id="UP000438874"/>
    </source>
</evidence>
<dbReference type="RefSeq" id="WP_254064656.1">
    <property type="nucleotide sequence ID" value="NZ_BJCH01000029.1"/>
</dbReference>
<protein>
    <recommendedName>
        <fullName evidence="1">PIN domain-containing protein</fullName>
    </recommendedName>
</protein>